<proteinExistence type="predicted"/>
<dbReference type="Proteomes" id="UP000095286">
    <property type="component" value="Unplaced"/>
</dbReference>
<protein>
    <submittedName>
        <fullName evidence="2">RanBP2-type domain-containing protein</fullName>
    </submittedName>
</protein>
<evidence type="ECO:0000313" key="2">
    <source>
        <dbReference type="WBParaSite" id="RSKR_0001142100.1"/>
    </source>
</evidence>
<name>A0AC35UGZ8_9BILA</name>
<dbReference type="WBParaSite" id="RSKR_0001142100.1">
    <property type="protein sequence ID" value="RSKR_0001142100.1"/>
    <property type="gene ID" value="RSKR_0001142100"/>
</dbReference>
<reference evidence="2" key="1">
    <citation type="submission" date="2016-11" db="UniProtKB">
        <authorList>
            <consortium name="WormBaseParasite"/>
        </authorList>
    </citation>
    <scope>IDENTIFICATION</scope>
    <source>
        <strain evidence="2">KR3021</strain>
    </source>
</reference>
<accession>A0AC35UGZ8</accession>
<sequence>MNVSDEDILSDTDFLSDSDNDLADDINTTDCETDVECGNDEDYDAWLENDTISSGEEDYLETLNGLSDSEISSIGETSSKSIIDAPHRCPINGAWFQSSIDEASHQTTLPQNCYEQETWECCKCTVLNIPDFVYCIACSTKKK</sequence>
<evidence type="ECO:0000313" key="1">
    <source>
        <dbReference type="Proteomes" id="UP000095286"/>
    </source>
</evidence>
<organism evidence="1 2">
    <name type="scientific">Rhabditophanes sp. KR3021</name>
    <dbReference type="NCBI Taxonomy" id="114890"/>
    <lineage>
        <taxon>Eukaryota</taxon>
        <taxon>Metazoa</taxon>
        <taxon>Ecdysozoa</taxon>
        <taxon>Nematoda</taxon>
        <taxon>Chromadorea</taxon>
        <taxon>Rhabditida</taxon>
        <taxon>Tylenchina</taxon>
        <taxon>Panagrolaimomorpha</taxon>
        <taxon>Strongyloidoidea</taxon>
        <taxon>Alloionematidae</taxon>
        <taxon>Rhabditophanes</taxon>
    </lineage>
</organism>